<dbReference type="InterPro" id="IPR010290">
    <property type="entry name" value="TM_effector"/>
</dbReference>
<evidence type="ECO:0000256" key="7">
    <source>
        <dbReference type="SAM" id="Phobius"/>
    </source>
</evidence>
<keyword evidence="6 7" id="KW-0472">Membrane</keyword>
<feature type="transmembrane region" description="Helical" evidence="7">
    <location>
        <begin position="171"/>
        <end position="190"/>
    </location>
</feature>
<keyword evidence="2" id="KW-0813">Transport</keyword>
<dbReference type="SUPFAM" id="SSF103473">
    <property type="entry name" value="MFS general substrate transporter"/>
    <property type="match status" value="1"/>
</dbReference>
<comment type="subcellular location">
    <subcellularLocation>
        <location evidence="1">Cell membrane</location>
        <topology evidence="1">Multi-pass membrane protein</topology>
    </subcellularLocation>
</comment>
<dbReference type="Gene3D" id="1.20.1250.20">
    <property type="entry name" value="MFS general substrate transporter like domains"/>
    <property type="match status" value="2"/>
</dbReference>
<evidence type="ECO:0000256" key="2">
    <source>
        <dbReference type="ARBA" id="ARBA00022448"/>
    </source>
</evidence>
<feature type="transmembrane region" description="Helical" evidence="7">
    <location>
        <begin position="16"/>
        <end position="37"/>
    </location>
</feature>
<feature type="transmembrane region" description="Helical" evidence="7">
    <location>
        <begin position="143"/>
        <end position="165"/>
    </location>
</feature>
<dbReference type="InterPro" id="IPR036259">
    <property type="entry name" value="MFS_trans_sf"/>
</dbReference>
<evidence type="ECO:0000256" key="1">
    <source>
        <dbReference type="ARBA" id="ARBA00004651"/>
    </source>
</evidence>
<feature type="transmembrane region" description="Helical" evidence="7">
    <location>
        <begin position="219"/>
        <end position="244"/>
    </location>
</feature>
<evidence type="ECO:0000313" key="8">
    <source>
        <dbReference type="EMBL" id="OIR08002.1"/>
    </source>
</evidence>
<evidence type="ECO:0000256" key="6">
    <source>
        <dbReference type="ARBA" id="ARBA00023136"/>
    </source>
</evidence>
<proteinExistence type="predicted"/>
<keyword evidence="4 7" id="KW-0812">Transmembrane</keyword>
<feature type="transmembrane region" description="Helical" evidence="7">
    <location>
        <begin position="366"/>
        <end position="391"/>
    </location>
</feature>
<reference evidence="8" key="1">
    <citation type="submission" date="2016-10" db="EMBL/GenBank/DDBJ databases">
        <title>Sequence of Gallionella enrichment culture.</title>
        <authorList>
            <person name="Poehlein A."/>
            <person name="Muehling M."/>
            <person name="Daniel R."/>
        </authorList>
    </citation>
    <scope>NUCLEOTIDE SEQUENCE</scope>
</reference>
<accession>A0A1J5SHW2</accession>
<keyword evidence="3" id="KW-1003">Cell membrane</keyword>
<feature type="transmembrane region" description="Helical" evidence="7">
    <location>
        <begin position="79"/>
        <end position="98"/>
    </location>
</feature>
<dbReference type="AlphaFoldDB" id="A0A1J5SHW2"/>
<dbReference type="PANTHER" id="PTHR23513:SF9">
    <property type="entry name" value="ENTEROBACTIN EXPORTER ENTS"/>
    <property type="match status" value="1"/>
</dbReference>
<evidence type="ECO:0000256" key="5">
    <source>
        <dbReference type="ARBA" id="ARBA00022989"/>
    </source>
</evidence>
<evidence type="ECO:0000256" key="3">
    <source>
        <dbReference type="ARBA" id="ARBA00022475"/>
    </source>
</evidence>
<comment type="caution">
    <text evidence="8">The sequence shown here is derived from an EMBL/GenBank/DDBJ whole genome shotgun (WGS) entry which is preliminary data.</text>
</comment>
<feature type="transmembrane region" description="Helical" evidence="7">
    <location>
        <begin position="282"/>
        <end position="302"/>
    </location>
</feature>
<dbReference type="PANTHER" id="PTHR23513">
    <property type="entry name" value="INTEGRAL MEMBRANE EFFLUX PROTEIN-RELATED"/>
    <property type="match status" value="1"/>
</dbReference>
<feature type="transmembrane region" description="Helical" evidence="7">
    <location>
        <begin position="49"/>
        <end position="67"/>
    </location>
</feature>
<feature type="transmembrane region" description="Helical" evidence="7">
    <location>
        <begin position="256"/>
        <end position="275"/>
    </location>
</feature>
<organism evidence="8">
    <name type="scientific">mine drainage metagenome</name>
    <dbReference type="NCBI Taxonomy" id="410659"/>
    <lineage>
        <taxon>unclassified sequences</taxon>
        <taxon>metagenomes</taxon>
        <taxon>ecological metagenomes</taxon>
    </lineage>
</organism>
<keyword evidence="5 7" id="KW-1133">Transmembrane helix</keyword>
<dbReference type="CDD" id="cd06173">
    <property type="entry name" value="MFS_MefA_like"/>
    <property type="match status" value="1"/>
</dbReference>
<feature type="transmembrane region" description="Helical" evidence="7">
    <location>
        <begin position="104"/>
        <end position="122"/>
    </location>
</feature>
<gene>
    <name evidence="8" type="primary">entS_5</name>
    <name evidence="8" type="ORF">GALL_98650</name>
</gene>
<protein>
    <submittedName>
        <fullName evidence="8">Enterobactin exporter EntS</fullName>
    </submittedName>
</protein>
<dbReference type="Pfam" id="PF05977">
    <property type="entry name" value="MFS_3"/>
    <property type="match status" value="1"/>
</dbReference>
<evidence type="ECO:0000256" key="4">
    <source>
        <dbReference type="ARBA" id="ARBA00022692"/>
    </source>
</evidence>
<dbReference type="EMBL" id="MLJW01000034">
    <property type="protein sequence ID" value="OIR08002.1"/>
    <property type="molecule type" value="Genomic_DNA"/>
</dbReference>
<dbReference type="GO" id="GO:0005886">
    <property type="term" value="C:plasma membrane"/>
    <property type="evidence" value="ECO:0007669"/>
    <property type="project" value="UniProtKB-SubCell"/>
</dbReference>
<sequence length="406" mass="43075">MTAAARAALGYRDFRLFLALRFCANIAQLIQIVAVGWQVYDLTRRPQDLGYVGLVLFLPQILLALVSGAVADHFDRRRIAMLCLGLEALSSAMLLALSWRGLTAVAPVYLALTLFGVARSFLGPALQSVVPLLVRREDFPNAVAWNSTVWQMAVIGGPALGGFLYALGPVAVYGLTTLLLLGSALAALLLRTSLKTRGADDAMIDRLTAGIRFILARPVILGAISLDLFAVLFGGATALLPIFARDILHVGPWGLGLLRSAPAVGAALCGLLLAHRPLRRRAGLVLLLCVAGFGLATILFGLSRSMPLSLAALAALGGFDMISVYVRQNLVQLSTPDAMRGRVSAVSMVFVGASNELGEFESGMTAAWFGTVPAVLLGGLGTLAVVALWTWRFKALRRADRLDEAG</sequence>
<name>A0A1J5SHW2_9ZZZZ</name>